<dbReference type="RefSeq" id="WP_183263824.1">
    <property type="nucleotide sequence ID" value="NZ_BAAAVZ010000009.1"/>
</dbReference>
<dbReference type="PANTHER" id="PTHR33798:SF5">
    <property type="entry name" value="FLAVIN REDUCTASE LIKE DOMAIN-CONTAINING PROTEIN"/>
    <property type="match status" value="1"/>
</dbReference>
<protein>
    <submittedName>
        <fullName evidence="6">Flavin reductase (DIM6/NTAB) family NADH-FMN oxidoreductase RutF</fullName>
    </submittedName>
</protein>
<evidence type="ECO:0000256" key="4">
    <source>
        <dbReference type="ARBA" id="ARBA00038054"/>
    </source>
</evidence>
<dbReference type="Gene3D" id="2.30.110.10">
    <property type="entry name" value="Electron Transport, Fmn-binding Protein, Chain A"/>
    <property type="match status" value="1"/>
</dbReference>
<dbReference type="SMART" id="SM00903">
    <property type="entry name" value="Flavin_Reduct"/>
    <property type="match status" value="1"/>
</dbReference>
<comment type="caution">
    <text evidence="6">The sequence shown here is derived from an EMBL/GenBank/DDBJ whole genome shotgun (WGS) entry which is preliminary data.</text>
</comment>
<dbReference type="Pfam" id="PF01613">
    <property type="entry name" value="Flavin_Reduct"/>
    <property type="match status" value="1"/>
</dbReference>
<evidence type="ECO:0000256" key="1">
    <source>
        <dbReference type="ARBA" id="ARBA00001917"/>
    </source>
</evidence>
<dbReference type="PANTHER" id="PTHR33798">
    <property type="entry name" value="FLAVOPROTEIN OXYGENASE"/>
    <property type="match status" value="1"/>
</dbReference>
<evidence type="ECO:0000259" key="5">
    <source>
        <dbReference type="SMART" id="SM00903"/>
    </source>
</evidence>
<evidence type="ECO:0000313" key="7">
    <source>
        <dbReference type="Proteomes" id="UP000539538"/>
    </source>
</evidence>
<evidence type="ECO:0000313" key="6">
    <source>
        <dbReference type="EMBL" id="MBB4652189.1"/>
    </source>
</evidence>
<proteinExistence type="inferred from homology"/>
<feature type="domain" description="Flavin reductase like" evidence="5">
    <location>
        <begin position="32"/>
        <end position="184"/>
    </location>
</feature>
<evidence type="ECO:0000256" key="3">
    <source>
        <dbReference type="ARBA" id="ARBA00022643"/>
    </source>
</evidence>
<evidence type="ECO:0000256" key="2">
    <source>
        <dbReference type="ARBA" id="ARBA00022630"/>
    </source>
</evidence>
<accession>A0ABR6L5Y6</accession>
<keyword evidence="7" id="KW-1185">Reference proteome</keyword>
<reference evidence="6 7" key="1">
    <citation type="submission" date="2020-08" db="EMBL/GenBank/DDBJ databases">
        <title>Genomic Encyclopedia of Type Strains, Phase IV (KMG-IV): sequencing the most valuable type-strain genomes for metagenomic binning, comparative biology and taxonomic classification.</title>
        <authorList>
            <person name="Goeker M."/>
        </authorList>
    </citation>
    <scope>NUCLEOTIDE SEQUENCE [LARGE SCALE GENOMIC DNA]</scope>
    <source>
        <strain evidence="6 7">DSM 7050</strain>
    </source>
</reference>
<keyword evidence="2" id="KW-0285">Flavoprotein</keyword>
<dbReference type="EMBL" id="JACHOT010000006">
    <property type="protein sequence ID" value="MBB4652189.1"/>
    <property type="molecule type" value="Genomic_DNA"/>
</dbReference>
<name>A0ABR6L5Y6_9HYPH</name>
<dbReference type="InterPro" id="IPR002563">
    <property type="entry name" value="Flavin_Rdtase-like_dom"/>
</dbReference>
<comment type="cofactor">
    <cofactor evidence="1">
        <name>FMN</name>
        <dbReference type="ChEBI" id="CHEBI:58210"/>
    </cofactor>
</comment>
<dbReference type="InterPro" id="IPR012349">
    <property type="entry name" value="Split_barrel_FMN-bd"/>
</dbReference>
<comment type="similarity">
    <text evidence="4">Belongs to the flavoredoxin family.</text>
</comment>
<dbReference type="SUPFAM" id="SSF50475">
    <property type="entry name" value="FMN-binding split barrel"/>
    <property type="match status" value="1"/>
</dbReference>
<sequence length="223" mass="24403">MSDMSSAFGEAAFEQVNLNPLTPLNRYKFLTASVVPRPIALVSTIGPTGLVNVAPFSQFIILSATPPILGIVSGQYSDGIKDTHAHILRTQQFVINVVDEDLAQATQACAFPFRSDQSEAEIVGLDTLDCTTIDGRRLAASPMSFECRLQRTERFGETATLIAGEVVAVHARAGLVSGHRVDHRKLKPLGRIAGRSYCRTREVVEMPDGLDDPYRQYGRELRS</sequence>
<keyword evidence="3" id="KW-0288">FMN</keyword>
<gene>
    <name evidence="6" type="ORF">GGQ99_003965</name>
</gene>
<dbReference type="Proteomes" id="UP000539538">
    <property type="component" value="Unassembled WGS sequence"/>
</dbReference>
<organism evidence="6 7">
    <name type="scientific">Aminobacter niigataensis</name>
    <dbReference type="NCBI Taxonomy" id="83265"/>
    <lineage>
        <taxon>Bacteria</taxon>
        <taxon>Pseudomonadati</taxon>
        <taxon>Pseudomonadota</taxon>
        <taxon>Alphaproteobacteria</taxon>
        <taxon>Hyphomicrobiales</taxon>
        <taxon>Phyllobacteriaceae</taxon>
        <taxon>Aminobacter</taxon>
    </lineage>
</organism>